<dbReference type="AlphaFoldDB" id="A0A841JNY2"/>
<comment type="caution">
    <text evidence="1">The sequence shown here is derived from an EMBL/GenBank/DDBJ whole genome shotgun (WGS) entry which is preliminary data.</text>
</comment>
<dbReference type="EMBL" id="JACHEK010000002">
    <property type="protein sequence ID" value="MBB6142983.1"/>
    <property type="molecule type" value="Genomic_DNA"/>
</dbReference>
<organism evidence="1 2">
    <name type="scientific">Silvibacterium bohemicum</name>
    <dbReference type="NCBI Taxonomy" id="1577686"/>
    <lineage>
        <taxon>Bacteria</taxon>
        <taxon>Pseudomonadati</taxon>
        <taxon>Acidobacteriota</taxon>
        <taxon>Terriglobia</taxon>
        <taxon>Terriglobales</taxon>
        <taxon>Acidobacteriaceae</taxon>
        <taxon>Silvibacterium</taxon>
    </lineage>
</organism>
<gene>
    <name evidence="1" type="ORF">HNQ77_000927</name>
</gene>
<reference evidence="1 2" key="1">
    <citation type="submission" date="2020-08" db="EMBL/GenBank/DDBJ databases">
        <title>Genomic Encyclopedia of Type Strains, Phase IV (KMG-IV): sequencing the most valuable type-strain genomes for metagenomic binning, comparative biology and taxonomic classification.</title>
        <authorList>
            <person name="Goeker M."/>
        </authorList>
    </citation>
    <scope>NUCLEOTIDE SEQUENCE [LARGE SCALE GENOMIC DNA]</scope>
    <source>
        <strain evidence="1 2">DSM 103733</strain>
    </source>
</reference>
<accession>A0A841JNY2</accession>
<proteinExistence type="predicted"/>
<dbReference type="Proteomes" id="UP000538666">
    <property type="component" value="Unassembled WGS sequence"/>
</dbReference>
<name>A0A841JNY2_9BACT</name>
<protein>
    <submittedName>
        <fullName evidence="1">Uncharacterized protein</fullName>
    </submittedName>
</protein>
<evidence type="ECO:0000313" key="2">
    <source>
        <dbReference type="Proteomes" id="UP000538666"/>
    </source>
</evidence>
<keyword evidence="2" id="KW-1185">Reference proteome</keyword>
<evidence type="ECO:0000313" key="1">
    <source>
        <dbReference type="EMBL" id="MBB6142983.1"/>
    </source>
</evidence>
<sequence>MKAVEMTGSGKHGKRYSHFPPFPLPLEIAFRFPHSHRHDHDDYIFSNT</sequence>